<evidence type="ECO:0000313" key="2">
    <source>
        <dbReference type="EMBL" id="KAK0621456.1"/>
    </source>
</evidence>
<evidence type="ECO:0000313" key="3">
    <source>
        <dbReference type="Proteomes" id="UP001174934"/>
    </source>
</evidence>
<feature type="region of interest" description="Disordered" evidence="1">
    <location>
        <begin position="194"/>
        <end position="226"/>
    </location>
</feature>
<sequence>TTDSPAIQFLEGLLSDGNNNTTTTLSSATPQLKPARVPPPSQIALLNSLIIHPSYTSRAFGANNLHVAAQSLAYLRDLLSVVGPVNANLRAAFTFGNSSSGSGRSTRPPPDSDEYDKDGGGWSSSSSTSASDLIESKLAREHSIWRRASDFWAALGWAFRCAAAHPQRWRHWKVWLEYMVDVLEADWDGRLEMEDDNNNNNNNNNDDDDDDDDNDNDNEEEGEGKESWYASLRQSLLAGYLGDLRRERKNTLREVLRALMAFVDDDDGSDRVVFKEVFEGEAVVVGSDSKGKRKRAPTVDLEKGEFGDYLDGDNGGPKNVATGRRRGKPPKTAAAAAAAGMSKKSSPTTNGTGTDTATGFAFRVSDSMAETVPLRLRLFRLLSAASFYIPDVFTPVGDLYEQFADRVRSLPLPMFRLFIASHATPLPDFAHVSLLRGMIDKMLPSSGGSGGRPSPASADPEVDAKAGVSVPMMEKCFLPFAAGRVTVEENAKLSLVLENMLWYIYGYRDVVIPYTKGLRMAVEKGIRAREDKVKRRGVGGGDGQQAAVDRAAREVLDRSARSLRLLVDVVEAQDS</sequence>
<gene>
    <name evidence="2" type="ORF">B0T17DRAFT_494536</name>
</gene>
<comment type="caution">
    <text evidence="2">The sequence shown here is derived from an EMBL/GenBank/DDBJ whole genome shotgun (WGS) entry which is preliminary data.</text>
</comment>
<feature type="compositionally biased region" description="Acidic residues" evidence="1">
    <location>
        <begin position="205"/>
        <end position="223"/>
    </location>
</feature>
<feature type="region of interest" description="Disordered" evidence="1">
    <location>
        <begin position="304"/>
        <end position="354"/>
    </location>
</feature>
<name>A0AA40C126_9PEZI</name>
<evidence type="ECO:0000256" key="1">
    <source>
        <dbReference type="SAM" id="MobiDB-lite"/>
    </source>
</evidence>
<dbReference type="Proteomes" id="UP001174934">
    <property type="component" value="Unassembled WGS sequence"/>
</dbReference>
<feature type="non-terminal residue" evidence="2">
    <location>
        <position position="575"/>
    </location>
</feature>
<dbReference type="EMBL" id="JAULSR010000004">
    <property type="protein sequence ID" value="KAK0621456.1"/>
    <property type="molecule type" value="Genomic_DNA"/>
</dbReference>
<accession>A0AA40C126</accession>
<protein>
    <submittedName>
        <fullName evidence="2">Uncharacterized protein</fullName>
    </submittedName>
</protein>
<reference evidence="2" key="1">
    <citation type="submission" date="2023-06" db="EMBL/GenBank/DDBJ databases">
        <title>Genome-scale phylogeny and comparative genomics of the fungal order Sordariales.</title>
        <authorList>
            <consortium name="Lawrence Berkeley National Laboratory"/>
            <person name="Hensen N."/>
            <person name="Bonometti L."/>
            <person name="Westerberg I."/>
            <person name="Brannstrom I.O."/>
            <person name="Guillou S."/>
            <person name="Cros-Aarteil S."/>
            <person name="Calhoun S."/>
            <person name="Haridas S."/>
            <person name="Kuo A."/>
            <person name="Mondo S."/>
            <person name="Pangilinan J."/>
            <person name="Riley R."/>
            <person name="LaButti K."/>
            <person name="Andreopoulos B."/>
            <person name="Lipzen A."/>
            <person name="Chen C."/>
            <person name="Yanf M."/>
            <person name="Daum C."/>
            <person name="Ng V."/>
            <person name="Clum A."/>
            <person name="Steindorff A."/>
            <person name="Ohm R."/>
            <person name="Martin F."/>
            <person name="Silar P."/>
            <person name="Natvig D."/>
            <person name="Lalanne C."/>
            <person name="Gautier V."/>
            <person name="Ament-velasquez S.L."/>
            <person name="Kruys A."/>
            <person name="Hutchinson M.I."/>
            <person name="Powell A.J."/>
            <person name="Barry K."/>
            <person name="Miller A.N."/>
            <person name="Grigoriev I.V."/>
            <person name="Debuchy R."/>
            <person name="Gladieux P."/>
            <person name="Thoren M.H."/>
            <person name="Johannesson H."/>
        </authorList>
    </citation>
    <scope>NUCLEOTIDE SEQUENCE</scope>
    <source>
        <strain evidence="2">SMH3391-2</strain>
    </source>
</reference>
<dbReference type="AlphaFoldDB" id="A0AA40C126"/>
<proteinExistence type="predicted"/>
<organism evidence="2 3">
    <name type="scientific">Bombardia bombarda</name>
    <dbReference type="NCBI Taxonomy" id="252184"/>
    <lineage>
        <taxon>Eukaryota</taxon>
        <taxon>Fungi</taxon>
        <taxon>Dikarya</taxon>
        <taxon>Ascomycota</taxon>
        <taxon>Pezizomycotina</taxon>
        <taxon>Sordariomycetes</taxon>
        <taxon>Sordariomycetidae</taxon>
        <taxon>Sordariales</taxon>
        <taxon>Lasiosphaeriaceae</taxon>
        <taxon>Bombardia</taxon>
    </lineage>
</organism>
<keyword evidence="3" id="KW-1185">Reference proteome</keyword>
<feature type="region of interest" description="Disordered" evidence="1">
    <location>
        <begin position="98"/>
        <end position="129"/>
    </location>
</feature>